<sequence length="155" mass="17514">MLKQQIHKDATDSLKAGDNLTTTTLRLLLASVASKEKEKRYKLSLEKDPEFTDEEVQAVVSSEIKKRRDAIALYEQGKRLELAEKERKEIEVLQKYLPEQLSSEDLKKLVEESIAKTGAKEIKETGKIMADLMPKVKGKAEGSEISKVIKEILSK</sequence>
<dbReference type="InterPro" id="IPR019004">
    <property type="entry name" value="YqeY/Aim41"/>
</dbReference>
<reference evidence="1 2" key="1">
    <citation type="journal article" date="2016" name="Nat. Commun.">
        <title>Thousands of microbial genomes shed light on interconnected biogeochemical processes in an aquifer system.</title>
        <authorList>
            <person name="Anantharaman K."/>
            <person name="Brown C.T."/>
            <person name="Hug L.A."/>
            <person name="Sharon I."/>
            <person name="Castelle C.J."/>
            <person name="Probst A.J."/>
            <person name="Thomas B.C."/>
            <person name="Singh A."/>
            <person name="Wilkins M.J."/>
            <person name="Karaoz U."/>
            <person name="Brodie E.L."/>
            <person name="Williams K.H."/>
            <person name="Hubbard S.S."/>
            <person name="Banfield J.F."/>
        </authorList>
    </citation>
    <scope>NUCLEOTIDE SEQUENCE [LARGE SCALE GENOMIC DNA]</scope>
</reference>
<dbReference type="Proteomes" id="UP000177751">
    <property type="component" value="Unassembled WGS sequence"/>
</dbReference>
<proteinExistence type="predicted"/>
<dbReference type="Pfam" id="PF09424">
    <property type="entry name" value="YqeY"/>
    <property type="match status" value="1"/>
</dbReference>
<dbReference type="InterPro" id="IPR003789">
    <property type="entry name" value="Asn/Gln_tRNA_amidoTrase-B-like"/>
</dbReference>
<dbReference type="PANTHER" id="PTHR28055">
    <property type="entry name" value="ALTERED INHERITANCE OF MITOCHONDRIA PROTEIN 41, MITOCHONDRIAL"/>
    <property type="match status" value="1"/>
</dbReference>
<dbReference type="InterPro" id="IPR042184">
    <property type="entry name" value="YqeY/Aim41_N"/>
</dbReference>
<evidence type="ECO:0008006" key="3">
    <source>
        <dbReference type="Google" id="ProtNLM"/>
    </source>
</evidence>
<dbReference type="InterPro" id="IPR023168">
    <property type="entry name" value="GatB_Yqey_C_2"/>
</dbReference>
<protein>
    <recommendedName>
        <fullName evidence="3">Glutamyl-tRNA amidotransferase</fullName>
    </recommendedName>
</protein>
<organism evidence="1 2">
    <name type="scientific">Candidatus Staskawiczbacteria bacterium RIFOXYC1_FULL_38_18</name>
    <dbReference type="NCBI Taxonomy" id="1802229"/>
    <lineage>
        <taxon>Bacteria</taxon>
        <taxon>Candidatus Staskawicziibacteriota</taxon>
    </lineage>
</organism>
<comment type="caution">
    <text evidence="1">The sequence shown here is derived from an EMBL/GenBank/DDBJ whole genome shotgun (WGS) entry which is preliminary data.</text>
</comment>
<accession>A0A1G2JAB6</accession>
<gene>
    <name evidence="1" type="ORF">A2401_00825</name>
</gene>
<dbReference type="PANTHER" id="PTHR28055:SF1">
    <property type="entry name" value="ALTERED INHERITANCE OF MITOCHONDRIA PROTEIN 41, MITOCHONDRIAL"/>
    <property type="match status" value="1"/>
</dbReference>
<dbReference type="STRING" id="1802229.A2401_00825"/>
<evidence type="ECO:0000313" key="2">
    <source>
        <dbReference type="Proteomes" id="UP000177751"/>
    </source>
</evidence>
<dbReference type="SUPFAM" id="SSF89095">
    <property type="entry name" value="GatB/YqeY motif"/>
    <property type="match status" value="1"/>
</dbReference>
<dbReference type="EMBL" id="MHPP01000024">
    <property type="protein sequence ID" value="OGZ84056.1"/>
    <property type="molecule type" value="Genomic_DNA"/>
</dbReference>
<name>A0A1G2JAB6_9BACT</name>
<dbReference type="AlphaFoldDB" id="A0A1G2JAB6"/>
<evidence type="ECO:0000313" key="1">
    <source>
        <dbReference type="EMBL" id="OGZ84056.1"/>
    </source>
</evidence>
<dbReference type="Gene3D" id="1.10.10.410">
    <property type="match status" value="1"/>
</dbReference>
<dbReference type="Gene3D" id="1.10.1510.10">
    <property type="entry name" value="Uncharacterised protein YqeY/AIM41 PF09424, N-terminal domain"/>
    <property type="match status" value="1"/>
</dbReference>
<dbReference type="GO" id="GO:0016884">
    <property type="term" value="F:carbon-nitrogen ligase activity, with glutamine as amido-N-donor"/>
    <property type="evidence" value="ECO:0007669"/>
    <property type="project" value="InterPro"/>
</dbReference>